<keyword evidence="1" id="KW-0472">Membrane</keyword>
<protein>
    <submittedName>
        <fullName evidence="2">Uncharacterized protein</fullName>
    </submittedName>
</protein>
<dbReference type="EMBL" id="GGEC01090040">
    <property type="protein sequence ID" value="MBX70524.1"/>
    <property type="molecule type" value="Transcribed_RNA"/>
</dbReference>
<keyword evidence="1" id="KW-0812">Transmembrane</keyword>
<proteinExistence type="predicted"/>
<name>A0A2P2QUJ0_RHIMU</name>
<accession>A0A2P2QUJ0</accession>
<reference evidence="2" key="1">
    <citation type="submission" date="2018-02" db="EMBL/GenBank/DDBJ databases">
        <title>Rhizophora mucronata_Transcriptome.</title>
        <authorList>
            <person name="Meera S.P."/>
            <person name="Sreeshan A."/>
            <person name="Augustine A."/>
        </authorList>
    </citation>
    <scope>NUCLEOTIDE SEQUENCE</scope>
    <source>
        <tissue evidence="2">Leaf</tissue>
    </source>
</reference>
<keyword evidence="1" id="KW-1133">Transmembrane helix</keyword>
<evidence type="ECO:0000313" key="2">
    <source>
        <dbReference type="EMBL" id="MBX70524.1"/>
    </source>
</evidence>
<organism evidence="2">
    <name type="scientific">Rhizophora mucronata</name>
    <name type="common">Asiatic mangrove</name>
    <dbReference type="NCBI Taxonomy" id="61149"/>
    <lineage>
        <taxon>Eukaryota</taxon>
        <taxon>Viridiplantae</taxon>
        <taxon>Streptophyta</taxon>
        <taxon>Embryophyta</taxon>
        <taxon>Tracheophyta</taxon>
        <taxon>Spermatophyta</taxon>
        <taxon>Magnoliopsida</taxon>
        <taxon>eudicotyledons</taxon>
        <taxon>Gunneridae</taxon>
        <taxon>Pentapetalae</taxon>
        <taxon>rosids</taxon>
        <taxon>fabids</taxon>
        <taxon>Malpighiales</taxon>
        <taxon>Rhizophoraceae</taxon>
        <taxon>Rhizophora</taxon>
    </lineage>
</organism>
<dbReference type="AlphaFoldDB" id="A0A2P2QUJ0"/>
<evidence type="ECO:0000256" key="1">
    <source>
        <dbReference type="SAM" id="Phobius"/>
    </source>
</evidence>
<feature type="transmembrane region" description="Helical" evidence="1">
    <location>
        <begin position="12"/>
        <end position="32"/>
    </location>
</feature>
<sequence length="36" mass="4479">MVSDLFQQRFQQIFVSWFYFLWVDILSQFCVYHGSI</sequence>